<evidence type="ECO:0000313" key="2">
    <source>
        <dbReference type="Proteomes" id="UP001597534"/>
    </source>
</evidence>
<reference evidence="2" key="1">
    <citation type="journal article" date="2019" name="Int. J. Syst. Evol. Microbiol.">
        <title>The Global Catalogue of Microorganisms (GCM) 10K type strain sequencing project: providing services to taxonomists for standard genome sequencing and annotation.</title>
        <authorList>
            <consortium name="The Broad Institute Genomics Platform"/>
            <consortium name="The Broad Institute Genome Sequencing Center for Infectious Disease"/>
            <person name="Wu L."/>
            <person name="Ma J."/>
        </authorList>
    </citation>
    <scope>NUCLEOTIDE SEQUENCE [LARGE SCALE GENOMIC DNA]</scope>
    <source>
        <strain evidence="2">KCTC 22671</strain>
    </source>
</reference>
<sequence length="163" mass="18757">MKKVIVLFSVVLMFSCQLFDKKVPDEEQLLQEELKKIDWTQVDQFPTVTDCETLSDKEAQKQCFFDYLIQVIQERLGIDTIQIMYPEVDTISVKVTVNPDASLQFETQIPTDSITYDIKVIDSILQNRLADFPRVEPAIKRGIKVKSQFVLPVIIKVDSLSVQ</sequence>
<gene>
    <name evidence="1" type="ORF">ACFS5J_10725</name>
</gene>
<keyword evidence="2" id="KW-1185">Reference proteome</keyword>
<organism evidence="1 2">
    <name type="scientific">Flavobacterium chuncheonense</name>
    <dbReference type="NCBI Taxonomy" id="2026653"/>
    <lineage>
        <taxon>Bacteria</taxon>
        <taxon>Pseudomonadati</taxon>
        <taxon>Bacteroidota</taxon>
        <taxon>Flavobacteriia</taxon>
        <taxon>Flavobacteriales</taxon>
        <taxon>Flavobacteriaceae</taxon>
        <taxon>Flavobacterium</taxon>
    </lineage>
</organism>
<evidence type="ECO:0008006" key="3">
    <source>
        <dbReference type="Google" id="ProtNLM"/>
    </source>
</evidence>
<accession>A0ABW5YN90</accession>
<evidence type="ECO:0000313" key="1">
    <source>
        <dbReference type="EMBL" id="MFD2892484.1"/>
    </source>
</evidence>
<dbReference type="PROSITE" id="PS51257">
    <property type="entry name" value="PROKAR_LIPOPROTEIN"/>
    <property type="match status" value="1"/>
</dbReference>
<proteinExistence type="predicted"/>
<dbReference type="RefSeq" id="WP_379812153.1">
    <property type="nucleotide sequence ID" value="NZ_JBHUPC010000013.1"/>
</dbReference>
<protein>
    <recommendedName>
        <fullName evidence="3">Lipoprotein</fullName>
    </recommendedName>
</protein>
<dbReference type="Proteomes" id="UP001597534">
    <property type="component" value="Unassembled WGS sequence"/>
</dbReference>
<dbReference type="EMBL" id="JBHUPC010000013">
    <property type="protein sequence ID" value="MFD2892484.1"/>
    <property type="molecule type" value="Genomic_DNA"/>
</dbReference>
<name>A0ABW5YN90_9FLAO</name>
<comment type="caution">
    <text evidence="1">The sequence shown here is derived from an EMBL/GenBank/DDBJ whole genome shotgun (WGS) entry which is preliminary data.</text>
</comment>